<organism evidence="4 6">
    <name type="scientific">Dracunculus medinensis</name>
    <name type="common">Guinea worm</name>
    <dbReference type="NCBI Taxonomy" id="318479"/>
    <lineage>
        <taxon>Eukaryota</taxon>
        <taxon>Metazoa</taxon>
        <taxon>Ecdysozoa</taxon>
        <taxon>Nematoda</taxon>
        <taxon>Chromadorea</taxon>
        <taxon>Rhabditida</taxon>
        <taxon>Spirurina</taxon>
        <taxon>Dracunculoidea</taxon>
        <taxon>Dracunculidae</taxon>
        <taxon>Dracunculus</taxon>
    </lineage>
</organism>
<dbReference type="GO" id="GO:0003682">
    <property type="term" value="F:chromatin binding"/>
    <property type="evidence" value="ECO:0007669"/>
    <property type="project" value="TreeGrafter"/>
</dbReference>
<dbReference type="SUPFAM" id="SSF63748">
    <property type="entry name" value="Tudor/PWWP/MBT"/>
    <property type="match status" value="3"/>
</dbReference>
<protein>
    <submittedName>
        <fullName evidence="6">Scm-like with four MBT domains protein 1</fullName>
    </submittedName>
</protein>
<dbReference type="SMART" id="SM00561">
    <property type="entry name" value="MBT"/>
    <property type="match status" value="2"/>
</dbReference>
<dbReference type="EMBL" id="UYYG01001170">
    <property type="protein sequence ID" value="VDN58635.1"/>
    <property type="molecule type" value="Genomic_DNA"/>
</dbReference>
<feature type="repeat" description="MBT" evidence="2">
    <location>
        <begin position="87"/>
        <end position="221"/>
    </location>
</feature>
<evidence type="ECO:0000313" key="3">
    <source>
        <dbReference type="EMBL" id="VDN58635.1"/>
    </source>
</evidence>
<keyword evidence="5" id="KW-1185">Reference proteome</keyword>
<dbReference type="PANTHER" id="PTHR12247:SF131">
    <property type="entry name" value="LD05287P"/>
    <property type="match status" value="1"/>
</dbReference>
<dbReference type="Proteomes" id="UP000274756">
    <property type="component" value="Unassembled WGS sequence"/>
</dbReference>
<gene>
    <name evidence="3" type="ORF">DME_LOCUS8608</name>
</gene>
<reference evidence="3 5" key="2">
    <citation type="submission" date="2018-11" db="EMBL/GenBank/DDBJ databases">
        <authorList>
            <consortium name="Pathogen Informatics"/>
        </authorList>
    </citation>
    <scope>NUCLEOTIDE SEQUENCE [LARGE SCALE GENOMIC DNA]</scope>
</reference>
<keyword evidence="1" id="KW-0677">Repeat</keyword>
<evidence type="ECO:0000313" key="4">
    <source>
        <dbReference type="Proteomes" id="UP000038040"/>
    </source>
</evidence>
<dbReference type="GO" id="GO:0045892">
    <property type="term" value="P:negative regulation of DNA-templated transcription"/>
    <property type="evidence" value="ECO:0007669"/>
    <property type="project" value="TreeGrafter"/>
</dbReference>
<dbReference type="WBParaSite" id="DME_0000472501-mRNA-1">
    <property type="protein sequence ID" value="DME_0000472501-mRNA-1"/>
    <property type="gene ID" value="DME_0000472501"/>
</dbReference>
<dbReference type="PANTHER" id="PTHR12247">
    <property type="entry name" value="POLYCOMB GROUP PROTEIN"/>
    <property type="match status" value="1"/>
</dbReference>
<dbReference type="STRING" id="318479.A0A0N4UBW7"/>
<dbReference type="Proteomes" id="UP000038040">
    <property type="component" value="Unplaced"/>
</dbReference>
<dbReference type="Pfam" id="PF02820">
    <property type="entry name" value="MBT"/>
    <property type="match status" value="3"/>
</dbReference>
<evidence type="ECO:0000313" key="5">
    <source>
        <dbReference type="Proteomes" id="UP000274756"/>
    </source>
</evidence>
<dbReference type="GO" id="GO:0042393">
    <property type="term" value="F:histone binding"/>
    <property type="evidence" value="ECO:0007669"/>
    <property type="project" value="TreeGrafter"/>
</dbReference>
<feature type="repeat" description="MBT" evidence="2">
    <location>
        <begin position="228"/>
        <end position="328"/>
    </location>
</feature>
<dbReference type="GO" id="GO:0005634">
    <property type="term" value="C:nucleus"/>
    <property type="evidence" value="ECO:0007669"/>
    <property type="project" value="InterPro"/>
</dbReference>
<dbReference type="Gene3D" id="2.30.30.140">
    <property type="match status" value="3"/>
</dbReference>
<sequence>MNYAASGERVELLDSRISTRVRPAIIRNIIGNRLQVFVDKKSSGRSKAGEEEEDSQIVEGIWLDENSPLIFHIGWAINVGYELKADKTYKEHCEKIVKALRTGFSEVPFETKDAKPSQFANNHYGFQNSYDNKDVWKIGMKLEVLDPLDTWKELRVATVLKIMDEGFLKIAKDDAQAISLGIPIGFDGHEIDEDAIPIHSSSPLLFPVGYAEKYGIPLKGPAVDGNSFNWISYIQQTQSIAAPESLFHAVPDENLMKNNFKIGAKLEAVDMCEPYLICVATVAGHKGRLLQIRYDGWDSSYDQLFDYRSNNIYPLGWCEINGYKLEAPNASINAKK</sequence>
<dbReference type="InterPro" id="IPR004092">
    <property type="entry name" value="Mbt"/>
</dbReference>
<dbReference type="PROSITE" id="PS51079">
    <property type="entry name" value="MBT"/>
    <property type="match status" value="3"/>
</dbReference>
<feature type="repeat" description="MBT" evidence="2">
    <location>
        <begin position="1"/>
        <end position="86"/>
    </location>
</feature>
<evidence type="ECO:0000256" key="2">
    <source>
        <dbReference type="PROSITE-ProRule" id="PRU00459"/>
    </source>
</evidence>
<reference evidence="6" key="1">
    <citation type="submission" date="2017-02" db="UniProtKB">
        <authorList>
            <consortium name="WormBaseParasite"/>
        </authorList>
    </citation>
    <scope>IDENTIFICATION</scope>
</reference>
<proteinExistence type="predicted"/>
<dbReference type="InterPro" id="IPR050548">
    <property type="entry name" value="PcG_chromatin_remod_factors"/>
</dbReference>
<dbReference type="OrthoDB" id="8188861at2759"/>
<dbReference type="AlphaFoldDB" id="A0A0N4UBW7"/>
<evidence type="ECO:0000313" key="6">
    <source>
        <dbReference type="WBParaSite" id="DME_0000472501-mRNA-1"/>
    </source>
</evidence>
<name>A0A0N4UBW7_DRAME</name>
<evidence type="ECO:0000256" key="1">
    <source>
        <dbReference type="ARBA" id="ARBA00022737"/>
    </source>
</evidence>
<accession>A0A0N4UBW7</accession>